<gene>
    <name evidence="2" type="ORF">P278_29850</name>
</gene>
<dbReference type="InterPro" id="IPR052894">
    <property type="entry name" value="AsmA-related"/>
</dbReference>
<name>W2UL65_9FLAO</name>
<accession>W2UL65</accession>
<evidence type="ECO:0008006" key="4">
    <source>
        <dbReference type="Google" id="ProtNLM"/>
    </source>
</evidence>
<protein>
    <recommendedName>
        <fullName evidence="4">DUF748 domain-containing protein</fullName>
    </recommendedName>
</protein>
<dbReference type="eggNOG" id="COG2982">
    <property type="taxonomic scope" value="Bacteria"/>
</dbReference>
<reference evidence="2 3" key="2">
    <citation type="journal article" date="2016" name="Genome Announc.">
        <title>Draft Genome Sequence of Zhouia amylolytica AD3, Isolated from Tidal Flat Sediment.</title>
        <authorList>
            <person name="Jia B."/>
            <person name="Jin H.M."/>
            <person name="Lee H.J."/>
            <person name="Jeon C.O."/>
        </authorList>
    </citation>
    <scope>NUCLEOTIDE SEQUENCE [LARGE SCALE GENOMIC DNA]</scope>
    <source>
        <strain evidence="2 3">AD3</strain>
    </source>
</reference>
<evidence type="ECO:0000256" key="1">
    <source>
        <dbReference type="SAM" id="MobiDB-lite"/>
    </source>
</evidence>
<proteinExistence type="predicted"/>
<sequence length="716" mass="81701">MVIIIIMLAFPSFAKNYLIKNSKEFLGRQIDMEKLRINYFTSTLKVYNFKMYEANDKDIFTSFDTLLINVAPLKYLSNVKALEQFYLEGLRVNISKKDSVFNYDDLLAYHKPSDSVKTDTTGKASVKYLLENLELKNASFLYYNANVDDETRIDNFSFLIPRISWDQEQESNAKLKFNLDNDGYVESDFNMFPQTGEFNGTIRFNQLPLNSFYKYVAQYARINALEGTVNSTINFNGNSKNPNETILSGTIEGLKLMLTDQNNQKILGGEKVTCKLKKIDPAKASYIIESLNVEEPYIKFELDTVSNNLSRIFNPFEDLKESDEKNSENLSGEKKIYYAINNVEVKNGVLDYTDNLTGKPFDYHLSEILIDTDSIKSESEWVEFTSDMLLNNRGTLKAEVGFNPANLKNMHLDIAIKDFLLSDLNIYANYYAGHSVLRGDMFYFTDSKITNGIIESNNNLLIKNVSVENIKGGLYSLPLKFAVLLLKDKNGDIELTVPVRGDLNKPEIDVWKIVWATLKKLIFNTTKNPVKHLAQLVDAKPKDLEQITFKYPDTIINTEQQRKLDLLLRLEKIKPGLQIEMNYIADNDLLREEIAKVNGLDSLKNASEDTIYENIKTNLPADSLSRDSVSVEIGLEKSNLSPQLDSIAQQYSDALMLNIKNYLKTKQPETIIKVQKADQKKPENVGAVTQFKMKYTMKDSSAGNKEELQETPNDKN</sequence>
<dbReference type="Proteomes" id="UP000018850">
    <property type="component" value="Unassembled WGS sequence"/>
</dbReference>
<dbReference type="GO" id="GO:0005886">
    <property type="term" value="C:plasma membrane"/>
    <property type="evidence" value="ECO:0007669"/>
    <property type="project" value="TreeGrafter"/>
</dbReference>
<dbReference type="AlphaFoldDB" id="W2UL65"/>
<reference evidence="3" key="1">
    <citation type="submission" date="2013-11" db="EMBL/GenBank/DDBJ databases">
        <title>Draft genome sequence from a member of Zhouia, isolated tidal flat.</title>
        <authorList>
            <person name="Jin H."/>
            <person name="Jeon C.O."/>
        </authorList>
    </citation>
    <scope>NUCLEOTIDE SEQUENCE [LARGE SCALE GENOMIC DNA]</scope>
    <source>
        <strain evidence="3">AD3</strain>
    </source>
</reference>
<dbReference type="GO" id="GO:0090313">
    <property type="term" value="P:regulation of protein targeting to membrane"/>
    <property type="evidence" value="ECO:0007669"/>
    <property type="project" value="TreeGrafter"/>
</dbReference>
<organism evidence="2 3">
    <name type="scientific">Zhouia amylolytica AD3</name>
    <dbReference type="NCBI Taxonomy" id="1286632"/>
    <lineage>
        <taxon>Bacteria</taxon>
        <taxon>Pseudomonadati</taxon>
        <taxon>Bacteroidota</taxon>
        <taxon>Flavobacteriia</taxon>
        <taxon>Flavobacteriales</taxon>
        <taxon>Flavobacteriaceae</taxon>
        <taxon>Zhouia</taxon>
    </lineage>
</organism>
<dbReference type="Pfam" id="PF05359">
    <property type="entry name" value="DUF748"/>
    <property type="match status" value="1"/>
</dbReference>
<dbReference type="STRING" id="376730.SAMN04487906_0333"/>
<feature type="region of interest" description="Disordered" evidence="1">
    <location>
        <begin position="696"/>
        <end position="716"/>
    </location>
</feature>
<dbReference type="PANTHER" id="PTHR30441">
    <property type="entry name" value="DUF748 DOMAIN-CONTAINING PROTEIN"/>
    <property type="match status" value="1"/>
</dbReference>
<dbReference type="EMBL" id="AYXY01000026">
    <property type="protein sequence ID" value="ETN94181.1"/>
    <property type="molecule type" value="Genomic_DNA"/>
</dbReference>
<comment type="caution">
    <text evidence="2">The sequence shown here is derived from an EMBL/GenBank/DDBJ whole genome shotgun (WGS) entry which is preliminary data.</text>
</comment>
<dbReference type="RefSeq" id="WP_082436183.1">
    <property type="nucleotide sequence ID" value="NZ_AYXY01000026.1"/>
</dbReference>
<dbReference type="PANTHER" id="PTHR30441:SF8">
    <property type="entry name" value="DUF748 DOMAIN-CONTAINING PROTEIN"/>
    <property type="match status" value="1"/>
</dbReference>
<dbReference type="InterPro" id="IPR008023">
    <property type="entry name" value="DUF748"/>
</dbReference>
<feature type="compositionally biased region" description="Basic and acidic residues" evidence="1">
    <location>
        <begin position="704"/>
        <end position="716"/>
    </location>
</feature>
<keyword evidence="3" id="KW-1185">Reference proteome</keyword>
<evidence type="ECO:0000313" key="2">
    <source>
        <dbReference type="EMBL" id="ETN94181.1"/>
    </source>
</evidence>
<evidence type="ECO:0000313" key="3">
    <source>
        <dbReference type="Proteomes" id="UP000018850"/>
    </source>
</evidence>